<evidence type="ECO:0000256" key="2">
    <source>
        <dbReference type="ARBA" id="ARBA00012438"/>
    </source>
</evidence>
<evidence type="ECO:0000256" key="7">
    <source>
        <dbReference type="SAM" id="Phobius"/>
    </source>
</evidence>
<dbReference type="SUPFAM" id="SSF52172">
    <property type="entry name" value="CheY-like"/>
    <property type="match status" value="1"/>
</dbReference>
<feature type="transmembrane region" description="Helical" evidence="7">
    <location>
        <begin position="347"/>
        <end position="367"/>
    </location>
</feature>
<dbReference type="PRINTS" id="PR00344">
    <property type="entry name" value="BCTRLSENSOR"/>
</dbReference>
<comment type="catalytic activity">
    <reaction evidence="1">
        <text>ATP + protein L-histidine = ADP + protein N-phospho-L-histidine.</text>
        <dbReference type="EC" id="2.7.13.3"/>
    </reaction>
</comment>
<evidence type="ECO:0000256" key="1">
    <source>
        <dbReference type="ARBA" id="ARBA00000085"/>
    </source>
</evidence>
<proteinExistence type="predicted"/>
<keyword evidence="4" id="KW-0808">Transferase</keyword>
<evidence type="ECO:0000259" key="8">
    <source>
        <dbReference type="PROSITE" id="PS50109"/>
    </source>
</evidence>
<dbReference type="PANTHER" id="PTHR43047">
    <property type="entry name" value="TWO-COMPONENT HISTIDINE PROTEIN KINASE"/>
    <property type="match status" value="1"/>
</dbReference>
<dbReference type="Pfam" id="PF00512">
    <property type="entry name" value="HisKA"/>
    <property type="match status" value="1"/>
</dbReference>
<evidence type="ECO:0000313" key="11">
    <source>
        <dbReference type="Proteomes" id="UP000262954"/>
    </source>
</evidence>
<keyword evidence="5" id="KW-0418">Kinase</keyword>
<dbReference type="CDD" id="cd17546">
    <property type="entry name" value="REC_hyHK_CKI1_RcsC-like"/>
    <property type="match status" value="1"/>
</dbReference>
<evidence type="ECO:0000259" key="9">
    <source>
        <dbReference type="PROSITE" id="PS50110"/>
    </source>
</evidence>
<evidence type="ECO:0000256" key="3">
    <source>
        <dbReference type="ARBA" id="ARBA00022553"/>
    </source>
</evidence>
<keyword evidence="7" id="KW-0472">Membrane</keyword>
<dbReference type="InterPro" id="IPR004358">
    <property type="entry name" value="Sig_transdc_His_kin-like_C"/>
</dbReference>
<dbReference type="Gene3D" id="3.30.450.20">
    <property type="entry name" value="PAS domain"/>
    <property type="match status" value="1"/>
</dbReference>
<dbReference type="Pfam" id="PF02518">
    <property type="entry name" value="HATPase_c"/>
    <property type="match status" value="1"/>
</dbReference>
<feature type="modified residue" description="4-aspartylphosphate" evidence="6">
    <location>
        <position position="825"/>
    </location>
</feature>
<sequence>MKRIHFIAFNIMAAIFIITAVLGINGCHKNKSQTDYNILVIHSFDSLYTWGKEIKEGINDAFSHHNLSVKIRHFYLNCEMLNARQEIDTLSRLLDEYTYDPPHMILIEDDQATFSLITSNHPITHIVPIIFSGVSYLNCDILTGYNNITGFECKRDFIACYKLAKHIIPNITRINILTDSTVLGQSSRKEFLKQWQTVSQTEKEKIKIKFIPYREMKTFRVLYPFYNASKGDIFILPKWDFIISQFSNISAQPFFTVCNEGIGENITGGILGGIFTLPYQQGFDGANLAAQILKGEKTITNVPLQYHKDRPVFDWPQIKRLNISKSQLPENSFIYNIPIYEKYKTEFIIIILTAFILLFFLIFLYLLEKKKKKRIQIRLHNKQELLEQALQVGNFHTWSYDLITRKLTFDKHFFQSTGLPLTENYKINRISLIRRIHPDDRRNVYNTLLSSIYGKDAKVVVQFRISLNSPDEYEWWETHFSLSPYISYSNAQIYGLCSSIEHIKQREMELIVARDLAAKAELRQSFVANISHEIRIPLNAIIGFTNLLSDENAFTPNERQSFIKTINRNCNILLKLINDILELSKLEANTISLVSEPCNMEQILELVYSQHKMRIPESIQFSIETPHKQTIIKSDSIRLIQLLSNILDNAIKFTQEGNITIGYSIDHNQYLTLFVKDSGIGISEEEQNLIFDRFYKCNEFTQGPGLGLSICAAIAQLFEANISVESKPGKGSCFSIHIPIRKDDQISFGEDREIKPLFPTNADHNTENNESQSQETTLLIAEDIESNFLLLKTIIGNRCRILWAKNGKEAIELYRNNSVDLILLDIKMPEMNGIEALKEIRKLSADIPIIMQTAYAFDSDKDIAIEAGCTGFITKPINPVVLKQTISNYISGIIW</sequence>
<dbReference type="Gene3D" id="3.30.565.10">
    <property type="entry name" value="Histidine kinase-like ATPase, C-terminal domain"/>
    <property type="match status" value="1"/>
</dbReference>
<dbReference type="PROSITE" id="PS50110">
    <property type="entry name" value="RESPONSE_REGULATORY"/>
    <property type="match status" value="1"/>
</dbReference>
<dbReference type="SUPFAM" id="SSF47384">
    <property type="entry name" value="Homodimeric domain of signal transducing histidine kinase"/>
    <property type="match status" value="1"/>
</dbReference>
<dbReference type="PROSITE" id="PS50109">
    <property type="entry name" value="HIS_KIN"/>
    <property type="match status" value="1"/>
</dbReference>
<dbReference type="RefSeq" id="WP_195596522.1">
    <property type="nucleotide sequence ID" value="NZ_JADMPX010000048.1"/>
</dbReference>
<dbReference type="SMART" id="SM00387">
    <property type="entry name" value="HATPase_c"/>
    <property type="match status" value="1"/>
</dbReference>
<dbReference type="CDD" id="cd00082">
    <property type="entry name" value="HisKA"/>
    <property type="match status" value="1"/>
</dbReference>
<dbReference type="SMART" id="SM00448">
    <property type="entry name" value="REC"/>
    <property type="match status" value="1"/>
</dbReference>
<protein>
    <recommendedName>
        <fullName evidence="2">histidine kinase</fullName>
        <ecNumber evidence="2">2.7.13.3</ecNumber>
    </recommendedName>
</protein>
<dbReference type="InterPro" id="IPR003661">
    <property type="entry name" value="HisK_dim/P_dom"/>
</dbReference>
<name>A0A354M379_9BACT</name>
<gene>
    <name evidence="10" type="ORF">DDY73_08165</name>
</gene>
<evidence type="ECO:0000313" key="10">
    <source>
        <dbReference type="EMBL" id="HBJ08968.1"/>
    </source>
</evidence>
<keyword evidence="3 6" id="KW-0597">Phosphoprotein</keyword>
<evidence type="ECO:0000256" key="6">
    <source>
        <dbReference type="PROSITE-ProRule" id="PRU00169"/>
    </source>
</evidence>
<feature type="domain" description="Histidine kinase" evidence="8">
    <location>
        <begin position="529"/>
        <end position="742"/>
    </location>
</feature>
<organism evidence="10 11">
    <name type="scientific">Coprobacter fastidiosus</name>
    <dbReference type="NCBI Taxonomy" id="1099853"/>
    <lineage>
        <taxon>Bacteria</taxon>
        <taxon>Pseudomonadati</taxon>
        <taxon>Bacteroidota</taxon>
        <taxon>Bacteroidia</taxon>
        <taxon>Bacteroidales</taxon>
        <taxon>Barnesiellaceae</taxon>
        <taxon>Coprobacter</taxon>
    </lineage>
</organism>
<dbReference type="Gene3D" id="3.40.50.2300">
    <property type="match status" value="3"/>
</dbReference>
<dbReference type="InterPro" id="IPR005467">
    <property type="entry name" value="His_kinase_dom"/>
</dbReference>
<dbReference type="AlphaFoldDB" id="A0A354M379"/>
<dbReference type="InterPro" id="IPR036890">
    <property type="entry name" value="HATPase_C_sf"/>
</dbReference>
<dbReference type="PANTHER" id="PTHR43047:SF64">
    <property type="entry name" value="HISTIDINE KINASE CONTAINING CHEY-HOMOLOGOUS RECEIVER DOMAIN AND PAS DOMAIN-RELATED"/>
    <property type="match status" value="1"/>
</dbReference>
<keyword evidence="7" id="KW-1133">Transmembrane helix</keyword>
<dbReference type="SMART" id="SM00388">
    <property type="entry name" value="HisKA"/>
    <property type="match status" value="1"/>
</dbReference>
<dbReference type="InterPro" id="IPR003594">
    <property type="entry name" value="HATPase_dom"/>
</dbReference>
<dbReference type="GO" id="GO:0000155">
    <property type="term" value="F:phosphorelay sensor kinase activity"/>
    <property type="evidence" value="ECO:0007669"/>
    <property type="project" value="InterPro"/>
</dbReference>
<feature type="domain" description="Response regulatory" evidence="9">
    <location>
        <begin position="777"/>
        <end position="890"/>
    </location>
</feature>
<dbReference type="Pfam" id="PF00072">
    <property type="entry name" value="Response_reg"/>
    <property type="match status" value="1"/>
</dbReference>
<dbReference type="Proteomes" id="UP000262954">
    <property type="component" value="Unassembled WGS sequence"/>
</dbReference>
<reference evidence="10 11" key="1">
    <citation type="journal article" date="2018" name="Nat. Biotechnol.">
        <title>A standardized bacterial taxonomy based on genome phylogeny substantially revises the tree of life.</title>
        <authorList>
            <person name="Parks D.H."/>
            <person name="Chuvochina M."/>
            <person name="Waite D.W."/>
            <person name="Rinke C."/>
            <person name="Skarshewski A."/>
            <person name="Chaumeil P.A."/>
            <person name="Hugenholtz P."/>
        </authorList>
    </citation>
    <scope>NUCLEOTIDE SEQUENCE [LARGE SCALE GENOMIC DNA]</scope>
    <source>
        <strain evidence="10">UBA11482</strain>
    </source>
</reference>
<evidence type="ECO:0000256" key="4">
    <source>
        <dbReference type="ARBA" id="ARBA00022679"/>
    </source>
</evidence>
<keyword evidence="7" id="KW-0812">Transmembrane</keyword>
<dbReference type="InterPro" id="IPR011006">
    <property type="entry name" value="CheY-like_superfamily"/>
</dbReference>
<dbReference type="Gene3D" id="1.10.287.130">
    <property type="match status" value="1"/>
</dbReference>
<comment type="caution">
    <text evidence="10">The sequence shown here is derived from an EMBL/GenBank/DDBJ whole genome shotgun (WGS) entry which is preliminary data.</text>
</comment>
<dbReference type="SUPFAM" id="SSF55874">
    <property type="entry name" value="ATPase domain of HSP90 chaperone/DNA topoisomerase II/histidine kinase"/>
    <property type="match status" value="1"/>
</dbReference>
<accession>A0A354M379</accession>
<feature type="transmembrane region" description="Helical" evidence="7">
    <location>
        <begin position="7"/>
        <end position="24"/>
    </location>
</feature>
<dbReference type="InterPro" id="IPR001789">
    <property type="entry name" value="Sig_transdc_resp-reg_receiver"/>
</dbReference>
<dbReference type="EC" id="2.7.13.3" evidence="2"/>
<dbReference type="InterPro" id="IPR036097">
    <property type="entry name" value="HisK_dim/P_sf"/>
</dbReference>
<dbReference type="EMBL" id="DNWC01000104">
    <property type="protein sequence ID" value="HBJ08968.1"/>
    <property type="molecule type" value="Genomic_DNA"/>
</dbReference>
<evidence type="ECO:0000256" key="5">
    <source>
        <dbReference type="ARBA" id="ARBA00022777"/>
    </source>
</evidence>